<keyword evidence="4" id="KW-1185">Reference proteome</keyword>
<dbReference type="GO" id="GO:0016020">
    <property type="term" value="C:membrane"/>
    <property type="evidence" value="ECO:0007669"/>
    <property type="project" value="TreeGrafter"/>
</dbReference>
<gene>
    <name evidence="3" type="ORF">Q765_06305</name>
</gene>
<evidence type="ECO:0000256" key="1">
    <source>
        <dbReference type="SAM" id="Phobius"/>
    </source>
</evidence>
<feature type="transmembrane region" description="Helical" evidence="1">
    <location>
        <begin position="183"/>
        <end position="200"/>
    </location>
</feature>
<evidence type="ECO:0000313" key="3">
    <source>
        <dbReference type="EMBL" id="KGO87276.1"/>
    </source>
</evidence>
<sequence length="331" mass="38092">MKKQVYSLMILRGVAALAVVLSHFGRMFTNDPKFGDLFAFFRDYGRYGVQMFFVISGFVIPLSLDQAHYKLTSYAAFLKKRAYRLHPPYIAALILTLVLSYLSYKATGQVYEENAISITKSFFYLHFPKSNPVFWTLGVEVIYYLFIGLFFPVFKKYPALAAIVILPLLIVLSQTTLVGYVKFFNYTLYFLVGIFGYFIYSKQKLLFNAVGLAASLTALFYFKELPSAFIALLTILFIFFYKYKVPKPLNFLGEISYSVYLIHFVFGIKLINLLARYISPSYCWALLIAAILFVYAVSYVFYLLIEIPSANLSNKVKYKKSVETVIDRQTL</sequence>
<feature type="transmembrane region" description="Helical" evidence="1">
    <location>
        <begin position="133"/>
        <end position="152"/>
    </location>
</feature>
<name>A0A0A2M6N5_9FLAO</name>
<keyword evidence="1" id="KW-1133">Transmembrane helix</keyword>
<feature type="transmembrane region" description="Helical" evidence="1">
    <location>
        <begin position="85"/>
        <end position="104"/>
    </location>
</feature>
<feature type="transmembrane region" description="Helical" evidence="1">
    <location>
        <begin position="228"/>
        <end position="245"/>
    </location>
</feature>
<dbReference type="GO" id="GO:0016747">
    <property type="term" value="F:acyltransferase activity, transferring groups other than amino-acyl groups"/>
    <property type="evidence" value="ECO:0007669"/>
    <property type="project" value="InterPro"/>
</dbReference>
<evidence type="ECO:0000313" key="4">
    <source>
        <dbReference type="Proteomes" id="UP000030152"/>
    </source>
</evidence>
<dbReference type="Proteomes" id="UP000030152">
    <property type="component" value="Unassembled WGS sequence"/>
</dbReference>
<proteinExistence type="predicted"/>
<dbReference type="PANTHER" id="PTHR23028:SF131">
    <property type="entry name" value="BLR2367 PROTEIN"/>
    <property type="match status" value="1"/>
</dbReference>
<accession>A0A0A2M6N5</accession>
<feature type="transmembrane region" description="Helical" evidence="1">
    <location>
        <begin position="257"/>
        <end position="278"/>
    </location>
</feature>
<dbReference type="InterPro" id="IPR002656">
    <property type="entry name" value="Acyl_transf_3_dom"/>
</dbReference>
<keyword evidence="1" id="KW-0472">Membrane</keyword>
<feature type="transmembrane region" description="Helical" evidence="1">
    <location>
        <begin position="44"/>
        <end position="64"/>
    </location>
</feature>
<dbReference type="InterPro" id="IPR050879">
    <property type="entry name" value="Acyltransferase_3"/>
</dbReference>
<organism evidence="3 4">
    <name type="scientific">Flavobacterium rivuli WB 3.3-2 = DSM 21788</name>
    <dbReference type="NCBI Taxonomy" id="1121895"/>
    <lineage>
        <taxon>Bacteria</taxon>
        <taxon>Pseudomonadati</taxon>
        <taxon>Bacteroidota</taxon>
        <taxon>Flavobacteriia</taxon>
        <taxon>Flavobacteriales</taxon>
        <taxon>Flavobacteriaceae</taxon>
        <taxon>Flavobacterium</taxon>
    </lineage>
</organism>
<feature type="transmembrane region" description="Helical" evidence="1">
    <location>
        <begin position="159"/>
        <end position="177"/>
    </location>
</feature>
<dbReference type="EMBL" id="JRLX01000005">
    <property type="protein sequence ID" value="KGO87276.1"/>
    <property type="molecule type" value="Genomic_DNA"/>
</dbReference>
<feature type="transmembrane region" description="Helical" evidence="1">
    <location>
        <begin position="205"/>
        <end position="222"/>
    </location>
</feature>
<comment type="caution">
    <text evidence="3">The sequence shown here is derived from an EMBL/GenBank/DDBJ whole genome shotgun (WGS) entry which is preliminary data.</text>
</comment>
<dbReference type="PANTHER" id="PTHR23028">
    <property type="entry name" value="ACETYLTRANSFERASE"/>
    <property type="match status" value="1"/>
</dbReference>
<evidence type="ECO:0000259" key="2">
    <source>
        <dbReference type="Pfam" id="PF01757"/>
    </source>
</evidence>
<protein>
    <recommendedName>
        <fullName evidence="2">Acyltransferase 3 domain-containing protein</fullName>
    </recommendedName>
</protein>
<keyword evidence="1" id="KW-0812">Transmembrane</keyword>
<dbReference type="STRING" id="1121895.GCA_000378485_02195"/>
<reference evidence="3 4" key="1">
    <citation type="submission" date="2013-09" db="EMBL/GenBank/DDBJ databases">
        <authorList>
            <person name="Zeng Z."/>
            <person name="Chen C."/>
        </authorList>
    </citation>
    <scope>NUCLEOTIDE SEQUENCE [LARGE SCALE GENOMIC DNA]</scope>
    <source>
        <strain evidence="3 4">WB 3.3-2</strain>
    </source>
</reference>
<dbReference type="GO" id="GO:0000271">
    <property type="term" value="P:polysaccharide biosynthetic process"/>
    <property type="evidence" value="ECO:0007669"/>
    <property type="project" value="TreeGrafter"/>
</dbReference>
<feature type="transmembrane region" description="Helical" evidence="1">
    <location>
        <begin position="284"/>
        <end position="305"/>
    </location>
</feature>
<dbReference type="RefSeq" id="WP_020213353.1">
    <property type="nucleotide sequence ID" value="NZ_JRLX01000005.1"/>
</dbReference>
<dbReference type="AlphaFoldDB" id="A0A0A2M6N5"/>
<feature type="domain" description="Acyltransferase 3" evidence="2">
    <location>
        <begin position="6"/>
        <end position="302"/>
    </location>
</feature>
<dbReference type="Pfam" id="PF01757">
    <property type="entry name" value="Acyl_transf_3"/>
    <property type="match status" value="1"/>
</dbReference>
<dbReference type="eggNOG" id="COG1835">
    <property type="taxonomic scope" value="Bacteria"/>
</dbReference>
<dbReference type="OrthoDB" id="290051at2"/>
<feature type="transmembrane region" description="Helical" evidence="1">
    <location>
        <begin position="5"/>
        <end position="24"/>
    </location>
</feature>